<feature type="region of interest" description="Disordered" evidence="6">
    <location>
        <begin position="1"/>
        <end position="55"/>
    </location>
</feature>
<evidence type="ECO:0000256" key="1">
    <source>
        <dbReference type="ARBA" id="ARBA00004168"/>
    </source>
</evidence>
<evidence type="ECO:0000256" key="5">
    <source>
        <dbReference type="ARBA" id="ARBA00023088"/>
    </source>
</evidence>
<evidence type="ECO:0000256" key="3">
    <source>
        <dbReference type="ARBA" id="ARBA00022525"/>
    </source>
</evidence>
<dbReference type="NCBIfam" id="TIGR01167">
    <property type="entry name" value="LPXTG_anchor"/>
    <property type="match status" value="1"/>
</dbReference>
<keyword evidence="3" id="KW-0964">Secreted</keyword>
<sequence>MDKKETVKDEINKPTDKKVEKDTKATSKETAKETKAEAKDKKLPETGGDQSTTMGSLIAGGLAILASVVMRRKSKKQN</sequence>
<proteinExistence type="predicted"/>
<evidence type="ECO:0000256" key="2">
    <source>
        <dbReference type="ARBA" id="ARBA00022512"/>
    </source>
</evidence>
<keyword evidence="4" id="KW-0732">Signal</keyword>
<protein>
    <recommendedName>
        <fullName evidence="8">Gram-positive cocci surface proteins LPxTG domain-containing protein</fullName>
    </recommendedName>
</protein>
<keyword evidence="7" id="KW-1133">Transmembrane helix</keyword>
<keyword evidence="2" id="KW-0134">Cell wall</keyword>
<dbReference type="Proteomes" id="UP000013487">
    <property type="component" value="Unassembled WGS sequence"/>
</dbReference>
<comment type="subcellular location">
    <subcellularLocation>
        <location evidence="1">Secreted</location>
        <location evidence="1">Cell wall</location>
        <topology evidence="1">Peptidoglycan-anchor</topology>
    </subcellularLocation>
</comment>
<dbReference type="PROSITE" id="PS50847">
    <property type="entry name" value="GRAM_POS_ANCHORING"/>
    <property type="match status" value="1"/>
</dbReference>
<evidence type="ECO:0000313" key="9">
    <source>
        <dbReference type="EMBL" id="ERI01483.1"/>
    </source>
</evidence>
<dbReference type="EMBL" id="ARXZ02000004">
    <property type="protein sequence ID" value="ERI01483.1"/>
    <property type="molecule type" value="Genomic_DNA"/>
</dbReference>
<evidence type="ECO:0000256" key="7">
    <source>
        <dbReference type="SAM" id="Phobius"/>
    </source>
</evidence>
<evidence type="ECO:0000259" key="8">
    <source>
        <dbReference type="PROSITE" id="PS50847"/>
    </source>
</evidence>
<evidence type="ECO:0000313" key="10">
    <source>
        <dbReference type="Proteomes" id="UP000013487"/>
    </source>
</evidence>
<keyword evidence="5" id="KW-0572">Peptidoglycan-anchor</keyword>
<name>A0AAN4HKP4_BACTU</name>
<feature type="domain" description="Gram-positive cocci surface proteins LPxTG" evidence="8">
    <location>
        <begin position="43"/>
        <end position="78"/>
    </location>
</feature>
<reference evidence="9 10" key="1">
    <citation type="journal article" date="2013" name="Genome Announc.">
        <title>Draft Genome Sequence of Bacillus thuringiensis var. thuringiensis Strain T01-328, a Brazilian Isolate That Produces a Soluble Pesticide Protein, Cry1Ia.</title>
        <authorList>
            <person name="Varani A.M."/>
            <person name="Lemos M.V."/>
            <person name="Fernandes C.C."/>
            <person name="Lemos E.G."/>
            <person name="Alves E.C."/>
            <person name="Desiderio J.A."/>
        </authorList>
    </citation>
    <scope>NUCLEOTIDE SEQUENCE [LARGE SCALE GENOMIC DNA]</scope>
    <source>
        <strain evidence="9 10">T01-328</strain>
    </source>
</reference>
<dbReference type="AlphaFoldDB" id="A0AAN4HKP4"/>
<feature type="compositionally biased region" description="Basic and acidic residues" evidence="6">
    <location>
        <begin position="1"/>
        <end position="44"/>
    </location>
</feature>
<organism evidence="9 10">
    <name type="scientific">Bacillus thuringiensis T01-328</name>
    <dbReference type="NCBI Taxonomy" id="1324966"/>
    <lineage>
        <taxon>Bacteria</taxon>
        <taxon>Bacillati</taxon>
        <taxon>Bacillota</taxon>
        <taxon>Bacilli</taxon>
        <taxon>Bacillales</taxon>
        <taxon>Bacillaceae</taxon>
        <taxon>Bacillus</taxon>
        <taxon>Bacillus cereus group</taxon>
    </lineage>
</organism>
<dbReference type="InterPro" id="IPR019931">
    <property type="entry name" value="LPXTG_anchor"/>
</dbReference>
<comment type="caution">
    <text evidence="9">The sequence shown here is derived from an EMBL/GenBank/DDBJ whole genome shotgun (WGS) entry which is preliminary data.</text>
</comment>
<keyword evidence="7" id="KW-0472">Membrane</keyword>
<dbReference type="Pfam" id="PF00746">
    <property type="entry name" value="Gram_pos_anchor"/>
    <property type="match status" value="1"/>
</dbReference>
<evidence type="ECO:0000256" key="6">
    <source>
        <dbReference type="SAM" id="MobiDB-lite"/>
    </source>
</evidence>
<evidence type="ECO:0000256" key="4">
    <source>
        <dbReference type="ARBA" id="ARBA00022729"/>
    </source>
</evidence>
<feature type="transmembrane region" description="Helical" evidence="7">
    <location>
        <begin position="52"/>
        <end position="70"/>
    </location>
</feature>
<keyword evidence="7" id="KW-0812">Transmembrane</keyword>
<gene>
    <name evidence="9" type="ORF">BTCBT_003071</name>
</gene>
<accession>A0AAN4HKP4</accession>